<evidence type="ECO:0000256" key="2">
    <source>
        <dbReference type="ARBA" id="ARBA00007727"/>
    </source>
</evidence>
<feature type="domain" description="NB-ARC" evidence="13">
    <location>
        <begin position="581"/>
        <end position="751"/>
    </location>
</feature>
<dbReference type="Gene3D" id="3.40.50.300">
    <property type="entry name" value="P-loop containing nucleotide triphosphate hydrolases"/>
    <property type="match status" value="1"/>
</dbReference>
<dbReference type="Pfam" id="PF14416">
    <property type="entry name" value="PMR5N"/>
    <property type="match status" value="1"/>
</dbReference>
<dbReference type="PRINTS" id="PR00364">
    <property type="entry name" value="DISEASERSIST"/>
</dbReference>
<keyword evidence="3" id="KW-0433">Leucine-rich repeat</keyword>
<dbReference type="InterPro" id="IPR036388">
    <property type="entry name" value="WH-like_DNA-bd_sf"/>
</dbReference>
<dbReference type="Gene3D" id="1.20.5.4130">
    <property type="match status" value="1"/>
</dbReference>
<dbReference type="InterPro" id="IPR003591">
    <property type="entry name" value="Leu-rich_rpt_typical-subtyp"/>
</dbReference>
<keyword evidence="10 12" id="KW-1133">Transmembrane helix</keyword>
<evidence type="ECO:0000259" key="17">
    <source>
        <dbReference type="Pfam" id="PF23559"/>
    </source>
</evidence>
<evidence type="ECO:0000256" key="8">
    <source>
        <dbReference type="ARBA" id="ARBA00022840"/>
    </source>
</evidence>
<dbReference type="Gene3D" id="1.10.10.10">
    <property type="entry name" value="Winged helix-like DNA-binding domain superfamily/Winged helix DNA-binding domain"/>
    <property type="match status" value="1"/>
</dbReference>
<evidence type="ECO:0000256" key="3">
    <source>
        <dbReference type="ARBA" id="ARBA00022614"/>
    </source>
</evidence>
<evidence type="ECO:0000256" key="11">
    <source>
        <dbReference type="ARBA" id="ARBA00023136"/>
    </source>
</evidence>
<dbReference type="InterPro" id="IPR058922">
    <property type="entry name" value="WHD_DRP"/>
</dbReference>
<keyword evidence="9" id="KW-0735">Signal-anchor</keyword>
<dbReference type="InterPro" id="IPR056789">
    <property type="entry name" value="LRR_R13L1-DRL21"/>
</dbReference>
<evidence type="ECO:0000256" key="9">
    <source>
        <dbReference type="ARBA" id="ARBA00022968"/>
    </source>
</evidence>
<feature type="domain" description="Disease resistance N-terminal" evidence="16">
    <location>
        <begin position="440"/>
        <end position="507"/>
    </location>
</feature>
<reference evidence="21" key="1">
    <citation type="submission" date="2025-08" db="UniProtKB">
        <authorList>
            <consortium name="RefSeq"/>
        </authorList>
    </citation>
    <scope>IDENTIFICATION</scope>
    <source>
        <tissue evidence="21">Seedling</tissue>
    </source>
</reference>
<keyword evidence="20" id="KW-1185">Reference proteome</keyword>
<proteinExistence type="inferred from homology"/>
<comment type="subcellular location">
    <subcellularLocation>
        <location evidence="1">Membrane</location>
        <topology evidence="1">Single-pass membrane protein</topology>
    </subcellularLocation>
</comment>
<evidence type="ECO:0000256" key="10">
    <source>
        <dbReference type="ARBA" id="ARBA00022989"/>
    </source>
</evidence>
<organism evidence="20 21">
    <name type="scientific">Ziziphus jujuba</name>
    <name type="common">Chinese jujube</name>
    <name type="synonym">Ziziphus sativa</name>
    <dbReference type="NCBI Taxonomy" id="326968"/>
    <lineage>
        <taxon>Eukaryota</taxon>
        <taxon>Viridiplantae</taxon>
        <taxon>Streptophyta</taxon>
        <taxon>Embryophyta</taxon>
        <taxon>Tracheophyta</taxon>
        <taxon>Spermatophyta</taxon>
        <taxon>Magnoliopsida</taxon>
        <taxon>eudicotyledons</taxon>
        <taxon>Gunneridae</taxon>
        <taxon>Pentapetalae</taxon>
        <taxon>rosids</taxon>
        <taxon>fabids</taxon>
        <taxon>Rosales</taxon>
        <taxon>Rhamnaceae</taxon>
        <taxon>Paliureae</taxon>
        <taxon>Ziziphus</taxon>
    </lineage>
</organism>
<dbReference type="InterPro" id="IPR025846">
    <property type="entry name" value="TBL_N"/>
</dbReference>
<dbReference type="Pfam" id="PF00931">
    <property type="entry name" value="NB-ARC"/>
    <property type="match status" value="1"/>
</dbReference>
<name>A0ABM4AHC7_ZIZJJ</name>
<comment type="similarity">
    <text evidence="2">Belongs to the PC-esterase family. TBL subfamily.</text>
</comment>
<evidence type="ECO:0000259" key="16">
    <source>
        <dbReference type="Pfam" id="PF18052"/>
    </source>
</evidence>
<evidence type="ECO:0000259" key="19">
    <source>
        <dbReference type="Pfam" id="PF25019"/>
    </source>
</evidence>
<dbReference type="SUPFAM" id="SSF52075">
    <property type="entry name" value="Outer arm dynein light chain 1"/>
    <property type="match status" value="1"/>
</dbReference>
<evidence type="ECO:0000259" key="18">
    <source>
        <dbReference type="Pfam" id="PF23598"/>
    </source>
</evidence>
<keyword evidence="5" id="KW-0677">Repeat</keyword>
<dbReference type="Pfam" id="PF18052">
    <property type="entry name" value="Rx_N"/>
    <property type="match status" value="1"/>
</dbReference>
<dbReference type="Proteomes" id="UP001652623">
    <property type="component" value="Chromosome 9"/>
</dbReference>
<dbReference type="Pfam" id="PF13839">
    <property type="entry name" value="PC-Esterase"/>
    <property type="match status" value="1"/>
</dbReference>
<dbReference type="InterPro" id="IPR032675">
    <property type="entry name" value="LRR_dom_sf"/>
</dbReference>
<dbReference type="InterPro" id="IPR027417">
    <property type="entry name" value="P-loop_NTPase"/>
</dbReference>
<keyword evidence="4 12" id="KW-0812">Transmembrane</keyword>
<evidence type="ECO:0000313" key="21">
    <source>
        <dbReference type="RefSeq" id="XP_060676127.1"/>
    </source>
</evidence>
<sequence>MAARNQSHPQHHNQMKKKVPLFPLLSLLCFVSIFFLLSLIRKTSIPSQSPRHQQQSFQFHDIDGSAGNPSSGPCGYSDGSWVYDQSARPSRYDNTCKEIFKGWNCISSNKSNARDLIKWRRKPTQCDLPPFDPASFLQKYRDTSIGFVGDSLNRNMFVSLFCSLRSISNEVKKWRPAGADRGFTFFQYNLTIAYHRTNLLARYGRWSANTNGGDLESLGFKEGYRVDVDIPGGTWADAPRFHDILILNTGHWWWAPSNFDPVKSPMLFFENGQPVIPPISPEVGIDIVLKHMVSFIDKRMRPGLIKFFRTQSPRHFEGGDWNQGGSCQRLEPLSPEQVEELFSLKNNGTNIEPRLVNQHLFKALKGSDFRILDITRMSEFRADAHPSTAGGKKHDDCMHWCLPGITETWNELFIEHLNNIKVVFGKIYSKDVRNIIRRKKLDNTLLENLRIKLLSAEWVLNDAEEKQIKNRDVRKWLANLKEVIYDADNLLDEINTEALRCEIEGESENTSQQVLNFISTPFTAFNKPDVESKIEEIHRRLDIILQQKDVLGLKLGVQNKPPRRTPSTSLVEESAVYGRSDDKNAILDLLLSDEVGGNKISVIPIVGMGGIGKTTLAQLIYNSDDVMNHFEIKAWACVSDDFDVFGTTKIIFESITSQTCDITDLNRLQENLKQKLVETKFLFVLDDVWNEDYIEWDKLKSPFEFGARGSKIIVTTRSDKVANRVRNVLSYTLKTMSEDDCWLIFVKHAFGNIEPGAHPDLVEIGRKLVRKCQGLPLAIKSLGGLLRNEENPHEWERILKNDIWESSQKEHDILPSLWLSYYYLPQHLKRCFAYCSIFPKDYFFEKKDLILLWMGENLLEPLKNKTAEEVGEEYFNDLLSRSLFQGTESGKFTLHDLVNDLAMFVSGDSCFRLDNNVSEVARKSTRHLLQCGSHYIKNLNFEDLCNKKILRTLILKDIYPSGYVIDILEKLQSMQYLRVLDVCQDRYYMVLNSIVLESSRMTMVLNSIASLKLLRYLRFVCAGIKEIPDSICTLYNLQTLILRECGITRLPDSIGNLKHLRYLDLSRSPINKIPDSIGNLEHLSHLDLSSTRIENIPDTVCNLHELHTLNLYGCYSLKRLPNSITTLINLRHLSISDTPHTAMILQEWPALREMPPQMCKLKNLQTLAAFVVGKDSGSNIKELGELQHLQGPDLFIEGLENVINEEDASGAKLEDKKRIIRLRLGWKGDSDDSQLAREVLDRLQPHTNLEELFIRGYGGTSFPPWVGHHSFFCIKYLGLFDCRNCCWLPALGQLPSLESLKIDGFNMLEKIGNEFYSDSDGSSSSSSSAITKPFKSLKILQFSRMAEWRKWSVVEVEGNRDEGRGVFSNLKELQLADCPKLKRECLPDYFSSLETLTIWGSHHLAASLSRHRYPSLRVLRILFCKKMKTFPEGRLPSDIQSIDISGCDELASLSDEGWPSNLKSLQIRNCSKLFVRSNIAQCNLGMLTSLTSLHIGHINEVDTFPEKEGQLPTSLTSLDLSVIPNLKSLHGKAFQQLTSLRKMSINLCERLQCLPEERLPASISELRISGCPLLTPRCQRETGEDWPKIHHIPSIIIGSRKI</sequence>
<feature type="domain" description="Trichome birefringence-like N-terminal" evidence="15">
    <location>
        <begin position="74"/>
        <end position="127"/>
    </location>
</feature>
<feature type="domain" description="Disease resistance protein winged helix" evidence="17">
    <location>
        <begin position="837"/>
        <end position="902"/>
    </location>
</feature>
<evidence type="ECO:0000256" key="1">
    <source>
        <dbReference type="ARBA" id="ARBA00004167"/>
    </source>
</evidence>
<accession>A0ABM4AHC7</accession>
<dbReference type="SUPFAM" id="SSF52540">
    <property type="entry name" value="P-loop containing nucleoside triphosphate hydrolases"/>
    <property type="match status" value="1"/>
</dbReference>
<dbReference type="GeneID" id="125424124"/>
<evidence type="ECO:0000313" key="20">
    <source>
        <dbReference type="Proteomes" id="UP001652623"/>
    </source>
</evidence>
<feature type="domain" description="R13L1/DRL21-like LRR repeat region" evidence="19">
    <location>
        <begin position="1180"/>
        <end position="1304"/>
    </location>
</feature>
<dbReference type="Pfam" id="PF25019">
    <property type="entry name" value="LRR_R13L1-DRL21"/>
    <property type="match status" value="1"/>
</dbReference>
<evidence type="ECO:0000259" key="14">
    <source>
        <dbReference type="Pfam" id="PF13839"/>
    </source>
</evidence>
<keyword evidence="8" id="KW-0067">ATP-binding</keyword>
<feature type="domain" description="Disease resistance R13L4/SHOC-2-like LRR" evidence="18">
    <location>
        <begin position="1053"/>
        <end position="1152"/>
    </location>
</feature>
<dbReference type="SMART" id="SM00369">
    <property type="entry name" value="LRR_TYP"/>
    <property type="match status" value="3"/>
</dbReference>
<feature type="domain" description="Trichome birefringence-like C-terminal" evidence="14">
    <location>
        <begin position="128"/>
        <end position="415"/>
    </location>
</feature>
<keyword evidence="6" id="KW-0547">Nucleotide-binding</keyword>
<dbReference type="Gene3D" id="3.80.10.10">
    <property type="entry name" value="Ribonuclease Inhibitor"/>
    <property type="match status" value="3"/>
</dbReference>
<dbReference type="InterPro" id="IPR002182">
    <property type="entry name" value="NB-ARC"/>
</dbReference>
<evidence type="ECO:0000259" key="13">
    <source>
        <dbReference type="Pfam" id="PF00931"/>
    </source>
</evidence>
<dbReference type="InterPro" id="IPR055414">
    <property type="entry name" value="LRR_R13L4/SHOC2-like"/>
</dbReference>
<evidence type="ECO:0000256" key="12">
    <source>
        <dbReference type="SAM" id="Phobius"/>
    </source>
</evidence>
<evidence type="ECO:0000259" key="15">
    <source>
        <dbReference type="Pfam" id="PF14416"/>
    </source>
</evidence>
<evidence type="ECO:0000256" key="6">
    <source>
        <dbReference type="ARBA" id="ARBA00022741"/>
    </source>
</evidence>
<protein>
    <submittedName>
        <fullName evidence="21">LOW QUALITY PROTEIN: putative disease resistance RPP13-like protein 1</fullName>
    </submittedName>
</protein>
<keyword evidence="11 12" id="KW-0472">Membrane</keyword>
<evidence type="ECO:0000256" key="4">
    <source>
        <dbReference type="ARBA" id="ARBA00022692"/>
    </source>
</evidence>
<keyword evidence="7" id="KW-0611">Plant defense</keyword>
<dbReference type="InterPro" id="IPR042197">
    <property type="entry name" value="Apaf_helical"/>
</dbReference>
<evidence type="ECO:0000256" key="7">
    <source>
        <dbReference type="ARBA" id="ARBA00022821"/>
    </source>
</evidence>
<gene>
    <name evidence="21" type="primary">LOC125424124</name>
</gene>
<dbReference type="PANTHER" id="PTHR36766">
    <property type="entry name" value="PLANT BROAD-SPECTRUM MILDEW RESISTANCE PROTEIN RPW8"/>
    <property type="match status" value="1"/>
</dbReference>
<dbReference type="SUPFAM" id="SSF52058">
    <property type="entry name" value="L domain-like"/>
    <property type="match status" value="2"/>
</dbReference>
<evidence type="ECO:0000256" key="5">
    <source>
        <dbReference type="ARBA" id="ARBA00022737"/>
    </source>
</evidence>
<dbReference type="RefSeq" id="XP_060676127.1">
    <property type="nucleotide sequence ID" value="XM_060820144.1"/>
</dbReference>
<dbReference type="InterPro" id="IPR026057">
    <property type="entry name" value="TBL_C"/>
</dbReference>
<dbReference type="InterPro" id="IPR041118">
    <property type="entry name" value="Rx_N"/>
</dbReference>
<dbReference type="Pfam" id="PF23598">
    <property type="entry name" value="LRR_14"/>
    <property type="match status" value="1"/>
</dbReference>
<dbReference type="Gene3D" id="1.10.8.430">
    <property type="entry name" value="Helical domain of apoptotic protease-activating factors"/>
    <property type="match status" value="1"/>
</dbReference>
<dbReference type="PANTHER" id="PTHR36766:SF31">
    <property type="entry name" value="DISEASE RESISTANCE RPP13-LIKE PROTEIN 1"/>
    <property type="match status" value="1"/>
</dbReference>
<feature type="transmembrane region" description="Helical" evidence="12">
    <location>
        <begin position="21"/>
        <end position="40"/>
    </location>
</feature>
<dbReference type="Pfam" id="PF23559">
    <property type="entry name" value="WHD_DRP"/>
    <property type="match status" value="1"/>
</dbReference>